<dbReference type="EMBL" id="LXLI01000039">
    <property type="protein sequence ID" value="OFC88629.1"/>
    <property type="molecule type" value="Genomic_DNA"/>
</dbReference>
<comment type="caution">
    <text evidence="1">The sequence shown here is derived from an EMBL/GenBank/DDBJ whole genome shotgun (WGS) entry which is preliminary data.</text>
</comment>
<name>A0A9X5N0E1_BACTU</name>
<dbReference type="AlphaFoldDB" id="A0A9X5N0E1"/>
<proteinExistence type="predicted"/>
<organism evidence="1 2">
    <name type="scientific">Bacillus thuringiensis</name>
    <dbReference type="NCBI Taxonomy" id="1428"/>
    <lineage>
        <taxon>Bacteria</taxon>
        <taxon>Bacillati</taxon>
        <taxon>Bacillota</taxon>
        <taxon>Bacilli</taxon>
        <taxon>Bacillales</taxon>
        <taxon>Bacillaceae</taxon>
        <taxon>Bacillus</taxon>
        <taxon>Bacillus cereus group</taxon>
    </lineage>
</organism>
<accession>A0A9X5N0E1</accession>
<sequence length="31" mass="3517">MKKILWFISTLCMILALVTGAVAKMTMELCR</sequence>
<dbReference type="Proteomes" id="UP000175994">
    <property type="component" value="Unassembled WGS sequence"/>
</dbReference>
<protein>
    <submittedName>
        <fullName evidence="1">Uncharacterized protein</fullName>
    </submittedName>
</protein>
<gene>
    <name evidence="1" type="ORF">BTGOE4_59320</name>
</gene>
<reference evidence="1 2" key="1">
    <citation type="submission" date="2016-04" db="EMBL/GenBank/DDBJ databases">
        <title>Bacillus thuringiensis and Bacillus weihenstephanensis as novel biocontrol agents of wilt causing Verticillium species.</title>
        <authorList>
            <person name="Hollensteiner J."/>
            <person name="Wemheuer F."/>
            <person name="Harting R."/>
            <person name="Kolarzyk A."/>
            <person name="Diaz-Valerio S."/>
            <person name="Poehlein A."/>
            <person name="Brzuszkiewicz E."/>
            <person name="Nesemann K."/>
            <person name="Braus-Stromeyer S."/>
            <person name="Braus G."/>
            <person name="Daniel R."/>
            <person name="Liesegang H."/>
        </authorList>
    </citation>
    <scope>NUCLEOTIDE SEQUENCE [LARGE SCALE GENOMIC DNA]</scope>
    <source>
        <strain evidence="1 2">GOE4</strain>
    </source>
</reference>
<evidence type="ECO:0000313" key="1">
    <source>
        <dbReference type="EMBL" id="OFC88629.1"/>
    </source>
</evidence>
<evidence type="ECO:0000313" key="2">
    <source>
        <dbReference type="Proteomes" id="UP000175994"/>
    </source>
</evidence>